<reference evidence="2" key="1">
    <citation type="journal article" date="2019" name="Int. J. Syst. Evol. Microbiol.">
        <title>The Global Catalogue of Microorganisms (GCM) 10K type strain sequencing project: providing services to taxonomists for standard genome sequencing and annotation.</title>
        <authorList>
            <consortium name="The Broad Institute Genomics Platform"/>
            <consortium name="The Broad Institute Genome Sequencing Center for Infectious Disease"/>
            <person name="Wu L."/>
            <person name="Ma J."/>
        </authorList>
    </citation>
    <scope>NUCLEOTIDE SEQUENCE [LARGE SCALE GENOMIC DNA]</scope>
    <source>
        <strain evidence="2">CGMCC 1.15043</strain>
    </source>
</reference>
<comment type="caution">
    <text evidence="1">The sequence shown here is derived from an EMBL/GenBank/DDBJ whole genome shotgun (WGS) entry which is preliminary data.</text>
</comment>
<dbReference type="Gene3D" id="3.20.20.80">
    <property type="entry name" value="Glycosidases"/>
    <property type="match status" value="1"/>
</dbReference>
<evidence type="ECO:0000313" key="1">
    <source>
        <dbReference type="EMBL" id="GGA14320.1"/>
    </source>
</evidence>
<dbReference type="Proteomes" id="UP000615455">
    <property type="component" value="Unassembled WGS sequence"/>
</dbReference>
<keyword evidence="2" id="KW-1185">Reference proteome</keyword>
<gene>
    <name evidence="1" type="ORF">GCM10008018_69010</name>
</gene>
<accession>A0ABQ1FHZ6</accession>
<protein>
    <submittedName>
        <fullName evidence="1">Uncharacterized protein</fullName>
    </submittedName>
</protein>
<organism evidence="1 2">
    <name type="scientific">Paenibacillus marchantiophytorum</name>
    <dbReference type="NCBI Taxonomy" id="1619310"/>
    <lineage>
        <taxon>Bacteria</taxon>
        <taxon>Bacillati</taxon>
        <taxon>Bacillota</taxon>
        <taxon>Bacilli</taxon>
        <taxon>Bacillales</taxon>
        <taxon>Paenibacillaceae</taxon>
        <taxon>Paenibacillus</taxon>
    </lineage>
</organism>
<dbReference type="RefSeq" id="WP_189020427.1">
    <property type="nucleotide sequence ID" value="NZ_BMHE01000075.1"/>
</dbReference>
<proteinExistence type="predicted"/>
<name>A0ABQ1FHZ6_9BACL</name>
<evidence type="ECO:0000313" key="2">
    <source>
        <dbReference type="Proteomes" id="UP000615455"/>
    </source>
</evidence>
<dbReference type="EMBL" id="BMHE01000075">
    <property type="protein sequence ID" value="GGA14320.1"/>
    <property type="molecule type" value="Genomic_DNA"/>
</dbReference>
<sequence length="60" mass="6394">MTKGFDCATPLTANTAAAFASDPDGYKFACRYLVPSGWKALTKAEAELINQAGLDYCICV</sequence>